<evidence type="ECO:0000259" key="4">
    <source>
        <dbReference type="Pfam" id="PF12215"/>
    </source>
</evidence>
<dbReference type="InterPro" id="IPR052566">
    <property type="entry name" value="Non-lysos_glucosylceramidase"/>
</dbReference>
<dbReference type="InterPro" id="IPR008928">
    <property type="entry name" value="6-hairpin_glycosidase_sf"/>
</dbReference>
<evidence type="ECO:0000313" key="5">
    <source>
        <dbReference type="EMBL" id="KAK3267085.1"/>
    </source>
</evidence>
<proteinExistence type="predicted"/>
<evidence type="ECO:0000256" key="1">
    <source>
        <dbReference type="SAM" id="MobiDB-lite"/>
    </source>
</evidence>
<dbReference type="PROSITE" id="PS51257">
    <property type="entry name" value="PROKAR_LIPOPROTEIN"/>
    <property type="match status" value="1"/>
</dbReference>
<evidence type="ECO:0000313" key="6">
    <source>
        <dbReference type="Proteomes" id="UP001190700"/>
    </source>
</evidence>
<dbReference type="Proteomes" id="UP001190700">
    <property type="component" value="Unassembled WGS sequence"/>
</dbReference>
<accession>A0AAE0FWB1</accession>
<dbReference type="PANTHER" id="PTHR12654">
    <property type="entry name" value="BILE ACID BETA-GLUCOSIDASE-RELATED"/>
    <property type="match status" value="1"/>
</dbReference>
<keyword evidence="2" id="KW-0732">Signal</keyword>
<dbReference type="Gene3D" id="1.50.10.10">
    <property type="match status" value="1"/>
</dbReference>
<dbReference type="Pfam" id="PF12215">
    <property type="entry name" value="Glyco_hydr_116N"/>
    <property type="match status" value="1"/>
</dbReference>
<evidence type="ECO:0000259" key="3">
    <source>
        <dbReference type="Pfam" id="PF04685"/>
    </source>
</evidence>
<dbReference type="SUPFAM" id="SSF48208">
    <property type="entry name" value="Six-hairpin glycosidases"/>
    <property type="match status" value="1"/>
</dbReference>
<dbReference type="EMBL" id="LGRX02012625">
    <property type="protein sequence ID" value="KAK3267085.1"/>
    <property type="molecule type" value="Genomic_DNA"/>
</dbReference>
<name>A0AAE0FWB1_9CHLO</name>
<gene>
    <name evidence="5" type="ORF">CYMTET_24330</name>
</gene>
<dbReference type="GO" id="GO:0008422">
    <property type="term" value="F:beta-glucosidase activity"/>
    <property type="evidence" value="ECO:0007669"/>
    <property type="project" value="TreeGrafter"/>
</dbReference>
<organism evidence="5 6">
    <name type="scientific">Cymbomonas tetramitiformis</name>
    <dbReference type="NCBI Taxonomy" id="36881"/>
    <lineage>
        <taxon>Eukaryota</taxon>
        <taxon>Viridiplantae</taxon>
        <taxon>Chlorophyta</taxon>
        <taxon>Pyramimonadophyceae</taxon>
        <taxon>Pyramimonadales</taxon>
        <taxon>Pyramimonadaceae</taxon>
        <taxon>Cymbomonas</taxon>
    </lineage>
</organism>
<dbReference type="GO" id="GO:0005975">
    <property type="term" value="P:carbohydrate metabolic process"/>
    <property type="evidence" value="ECO:0007669"/>
    <property type="project" value="InterPro"/>
</dbReference>
<dbReference type="PANTHER" id="PTHR12654:SF0">
    <property type="entry name" value="NON-LYSOSOMAL GLUCOSYLCERAMIDASE"/>
    <property type="match status" value="1"/>
</dbReference>
<feature type="region of interest" description="Disordered" evidence="1">
    <location>
        <begin position="434"/>
        <end position="467"/>
    </location>
</feature>
<dbReference type="InterPro" id="IPR006775">
    <property type="entry name" value="GH116_catalytic"/>
</dbReference>
<feature type="signal peptide" evidence="2">
    <location>
        <begin position="1"/>
        <end position="24"/>
    </location>
</feature>
<keyword evidence="6" id="KW-1185">Reference proteome</keyword>
<dbReference type="InterPro" id="IPR012341">
    <property type="entry name" value="6hp_glycosidase-like_sf"/>
</dbReference>
<feature type="domain" description="Glycosyl-hydrolase family 116 catalytic region" evidence="3">
    <location>
        <begin position="507"/>
        <end position="753"/>
    </location>
</feature>
<protein>
    <recommendedName>
        <fullName evidence="7">Glucosylceramidase</fullName>
    </recommendedName>
</protein>
<evidence type="ECO:0008006" key="7">
    <source>
        <dbReference type="Google" id="ProtNLM"/>
    </source>
</evidence>
<feature type="compositionally biased region" description="Polar residues" evidence="1">
    <location>
        <begin position="439"/>
        <end position="449"/>
    </location>
</feature>
<sequence>MKHYLSRTSGALITFQVLLACAKTQQTGQDLHKPGVWVDRHAEFISSLQIPAAAWVHAIGEPAEDAAKRPAPRTRVIDDGEFGGVPVGSFGTGSFTRTYRGDFFRWHLRVGHHLAKSIPSCLFACRVQADGEATTVTALTAVPAGNGREMIPPGARRLPPGGDGGTYHALFPRAWWTYRPHALAAEPRILLSQKQISPVVPESFTTDGMWEVSQPVGVWEFTAENPASSSPSESNASAQVSLLFAWADLLAEGIWPDAPAGSVVSSCQDAEDGSVTAVISTIRAEEHPGDASDDWHGSFAITAKPGPGLGITCRSGLRADETAGWDDFAADGILGNARRRENEARGGGNGAAIAVDLNLRPGERRAVAFALAWDFPVIKFGATRSSRALWLKRHTRYYGQSGNSAVRIAAEALKRYQDWDRTISAWQSGVLDEGEADASATQDRQSDSCTAEAASPSGEVHEAAQPRDPAYTRPHWYKRALFNELYYLVDGGTLWGQPMGSNAGRQHFALLECFDYKYYNTLDVHYYGSWPLVLLWPSLEKLIVEDYADAVLQEDLSLQYIMVLRKQAPRTLQGAAVHDVGSPHAAPFSRLNGFAFLDPNVWRDLNCKFVLMAYRLHVVAEAGGEDKRLLRRVWPAVHAALHYLKELDLNGDGLPEHHPEGSDQTYDHWGMRGDTSAYCGSLWLAALQAAVAMGRSIESDAEADEFERWLAVATKSFEAILWTGVYYKFDASGRKPVSDAIMADGLAGIWHETARPPGVSP</sequence>
<dbReference type="Pfam" id="PF04685">
    <property type="entry name" value="DUF608"/>
    <property type="match status" value="1"/>
</dbReference>
<dbReference type="AlphaFoldDB" id="A0AAE0FWB1"/>
<reference evidence="5 6" key="1">
    <citation type="journal article" date="2015" name="Genome Biol. Evol.">
        <title>Comparative Genomics of a Bacterivorous Green Alga Reveals Evolutionary Causalities and Consequences of Phago-Mixotrophic Mode of Nutrition.</title>
        <authorList>
            <person name="Burns J.A."/>
            <person name="Paasch A."/>
            <person name="Narechania A."/>
            <person name="Kim E."/>
        </authorList>
    </citation>
    <scope>NUCLEOTIDE SEQUENCE [LARGE SCALE GENOMIC DNA]</scope>
    <source>
        <strain evidence="5 6">PLY_AMNH</strain>
    </source>
</reference>
<dbReference type="InterPro" id="IPR024462">
    <property type="entry name" value="GH116_N"/>
</dbReference>
<feature type="chain" id="PRO_5042140194" description="Glucosylceramidase" evidence="2">
    <location>
        <begin position="25"/>
        <end position="761"/>
    </location>
</feature>
<comment type="caution">
    <text evidence="5">The sequence shown here is derived from an EMBL/GenBank/DDBJ whole genome shotgun (WGS) entry which is preliminary data.</text>
</comment>
<evidence type="ECO:0000256" key="2">
    <source>
        <dbReference type="SAM" id="SignalP"/>
    </source>
</evidence>
<feature type="domain" description="Glycosyl-hydrolase family 116 N-terminal" evidence="4">
    <location>
        <begin position="84"/>
        <end position="419"/>
    </location>
</feature>